<reference evidence="2 3" key="1">
    <citation type="journal article" date="2014" name="Nature">
        <title>An environmental bacterial taxon with a large and distinct metabolic repertoire.</title>
        <authorList>
            <person name="Wilson M.C."/>
            <person name="Mori T."/>
            <person name="Ruckert C."/>
            <person name="Uria A.R."/>
            <person name="Helf M.J."/>
            <person name="Takada K."/>
            <person name="Gernert C."/>
            <person name="Steffens U.A."/>
            <person name="Heycke N."/>
            <person name="Schmitt S."/>
            <person name="Rinke C."/>
            <person name="Helfrich E.J."/>
            <person name="Brachmann A.O."/>
            <person name="Gurgui C."/>
            <person name="Wakimoto T."/>
            <person name="Kracht M."/>
            <person name="Crusemann M."/>
            <person name="Hentschel U."/>
            <person name="Abe I."/>
            <person name="Matsunaga S."/>
            <person name="Kalinowski J."/>
            <person name="Takeyama H."/>
            <person name="Piel J."/>
        </authorList>
    </citation>
    <scope>NUCLEOTIDE SEQUENCE [LARGE SCALE GENOMIC DNA]</scope>
    <source>
        <strain evidence="3">TSY1</strain>
    </source>
</reference>
<keyword evidence="3" id="KW-1185">Reference proteome</keyword>
<organism evidence="2 3">
    <name type="scientific">Entotheonella factor</name>
    <dbReference type="NCBI Taxonomy" id="1429438"/>
    <lineage>
        <taxon>Bacteria</taxon>
        <taxon>Pseudomonadati</taxon>
        <taxon>Nitrospinota/Tectimicrobiota group</taxon>
        <taxon>Candidatus Tectimicrobiota</taxon>
        <taxon>Candidatus Entotheonellia</taxon>
        <taxon>Candidatus Entotheonellales</taxon>
        <taxon>Candidatus Entotheonellaceae</taxon>
        <taxon>Candidatus Entotheonella</taxon>
    </lineage>
</organism>
<proteinExistence type="predicted"/>
<dbReference type="AlphaFoldDB" id="W4LK22"/>
<dbReference type="EMBL" id="AZHW01000565">
    <property type="protein sequence ID" value="ETW98302.1"/>
    <property type="molecule type" value="Genomic_DNA"/>
</dbReference>
<protein>
    <recommendedName>
        <fullName evidence="4">Porin domain-containing protein</fullName>
    </recommendedName>
</protein>
<dbReference type="HOGENOM" id="CLU_037013_1_0_7"/>
<feature type="chain" id="PRO_5004844564" description="Porin domain-containing protein" evidence="1">
    <location>
        <begin position="25"/>
        <end position="365"/>
    </location>
</feature>
<name>W4LK22_ENTF1</name>
<sequence length="365" mass="39859">MRRLPVVSIVVVGLVLMTFGFAFAQVQPGQKNVSLELSGQLNRGLLIANDGDETDFFNVDNDNSSTRFRLVGKYKGNNGFSVGTRIEVQVESNSTADVNQNNKRDGDGDFFGLRKAEIWFDTPVGRLSVGQGSTASDLTAEIDLSNTWLVAYSGVADLAGGILFFNDMTETLTDIAVGSVFANFDGLGRDDRLGYDSPTFAGFKLSTSWVTDDHWDVALRYAGEFGGIKVASAVSYAKREPAFDSQVSGSISALHTSGVNATFASGFRDIDDSEQEPYYVYFKLGYTSKFFPAGQSSFSIDYYYGEEIGLIEDESQSIGFAFVQNIDAFATELYIGLRNYDLDRDDASLDLNNVFGVLTGARVKF</sequence>
<gene>
    <name evidence="2" type="ORF">ETSY1_19210</name>
</gene>
<dbReference type="InterPro" id="IPR023614">
    <property type="entry name" value="Porin_dom_sf"/>
</dbReference>
<dbReference type="Gene3D" id="2.40.160.10">
    <property type="entry name" value="Porin"/>
    <property type="match status" value="1"/>
</dbReference>
<evidence type="ECO:0000313" key="2">
    <source>
        <dbReference type="EMBL" id="ETW98302.1"/>
    </source>
</evidence>
<feature type="signal peptide" evidence="1">
    <location>
        <begin position="1"/>
        <end position="24"/>
    </location>
</feature>
<dbReference type="SUPFAM" id="SSF56935">
    <property type="entry name" value="Porins"/>
    <property type="match status" value="1"/>
</dbReference>
<evidence type="ECO:0000256" key="1">
    <source>
        <dbReference type="SAM" id="SignalP"/>
    </source>
</evidence>
<evidence type="ECO:0008006" key="4">
    <source>
        <dbReference type="Google" id="ProtNLM"/>
    </source>
</evidence>
<comment type="caution">
    <text evidence="2">The sequence shown here is derived from an EMBL/GenBank/DDBJ whole genome shotgun (WGS) entry which is preliminary data.</text>
</comment>
<dbReference type="Proteomes" id="UP000019141">
    <property type="component" value="Unassembled WGS sequence"/>
</dbReference>
<evidence type="ECO:0000313" key="3">
    <source>
        <dbReference type="Proteomes" id="UP000019141"/>
    </source>
</evidence>
<keyword evidence="1" id="KW-0732">Signal</keyword>
<accession>W4LK22</accession>